<reference evidence="2" key="1">
    <citation type="journal article" date="2017" name="Nat. Commun.">
        <title>The asparagus genome sheds light on the origin and evolution of a young Y chromosome.</title>
        <authorList>
            <person name="Harkess A."/>
            <person name="Zhou J."/>
            <person name="Xu C."/>
            <person name="Bowers J.E."/>
            <person name="Van der Hulst R."/>
            <person name="Ayyampalayam S."/>
            <person name="Mercati F."/>
            <person name="Riccardi P."/>
            <person name="McKain M.R."/>
            <person name="Kakrana A."/>
            <person name="Tang H."/>
            <person name="Ray J."/>
            <person name="Groenendijk J."/>
            <person name="Arikit S."/>
            <person name="Mathioni S.M."/>
            <person name="Nakano M."/>
            <person name="Shan H."/>
            <person name="Telgmann-Rauber A."/>
            <person name="Kanno A."/>
            <person name="Yue Z."/>
            <person name="Chen H."/>
            <person name="Li W."/>
            <person name="Chen Y."/>
            <person name="Xu X."/>
            <person name="Zhang Y."/>
            <person name="Luo S."/>
            <person name="Chen H."/>
            <person name="Gao J."/>
            <person name="Mao Z."/>
            <person name="Pires J.C."/>
            <person name="Luo M."/>
            <person name="Kudrna D."/>
            <person name="Wing R.A."/>
            <person name="Meyers B.C."/>
            <person name="Yi K."/>
            <person name="Kong H."/>
            <person name="Lavrijsen P."/>
            <person name="Sunseri F."/>
            <person name="Falavigna A."/>
            <person name="Ye Y."/>
            <person name="Leebens-Mack J.H."/>
            <person name="Chen G."/>
        </authorList>
    </citation>
    <scope>NUCLEOTIDE SEQUENCE [LARGE SCALE GENOMIC DNA]</scope>
    <source>
        <strain evidence="2">cv. DH0086</strain>
    </source>
</reference>
<keyword evidence="2" id="KW-1185">Reference proteome</keyword>
<name>A0A5P1F485_ASPOF</name>
<sequence>MKPVKDIDRGMWHCSHAIGIARVFASVNALNLLDKNYAYLGGYPSRGLFHFMMVYNVAYGLEAEYFRRIESESDTIVKIISFKLVILRGRSWEENSGEGKEKGKSKVDQQAILRTQVFILHK</sequence>
<protein>
    <submittedName>
        <fullName evidence="1">Uncharacterized protein</fullName>
    </submittedName>
</protein>
<accession>A0A5P1F485</accession>
<dbReference type="Proteomes" id="UP000243459">
    <property type="component" value="Chromosome 4"/>
</dbReference>
<dbReference type="EMBL" id="CM007384">
    <property type="protein sequence ID" value="ONK71270.1"/>
    <property type="molecule type" value="Genomic_DNA"/>
</dbReference>
<dbReference type="Gramene" id="ONK71270">
    <property type="protein sequence ID" value="ONK71270"/>
    <property type="gene ID" value="A4U43_C04F6750"/>
</dbReference>
<evidence type="ECO:0000313" key="2">
    <source>
        <dbReference type="Proteomes" id="UP000243459"/>
    </source>
</evidence>
<gene>
    <name evidence="1" type="ORF">A4U43_C04F6750</name>
</gene>
<proteinExistence type="predicted"/>
<organism evidence="1 2">
    <name type="scientific">Asparagus officinalis</name>
    <name type="common">Garden asparagus</name>
    <dbReference type="NCBI Taxonomy" id="4686"/>
    <lineage>
        <taxon>Eukaryota</taxon>
        <taxon>Viridiplantae</taxon>
        <taxon>Streptophyta</taxon>
        <taxon>Embryophyta</taxon>
        <taxon>Tracheophyta</taxon>
        <taxon>Spermatophyta</taxon>
        <taxon>Magnoliopsida</taxon>
        <taxon>Liliopsida</taxon>
        <taxon>Asparagales</taxon>
        <taxon>Asparagaceae</taxon>
        <taxon>Asparagoideae</taxon>
        <taxon>Asparagus</taxon>
    </lineage>
</organism>
<dbReference type="AlphaFoldDB" id="A0A5P1F485"/>
<evidence type="ECO:0000313" key="1">
    <source>
        <dbReference type="EMBL" id="ONK71270.1"/>
    </source>
</evidence>